<name>A0ACC0C3M6_CATRO</name>
<dbReference type="Proteomes" id="UP001060085">
    <property type="component" value="Linkage Group LG01"/>
</dbReference>
<organism evidence="1 2">
    <name type="scientific">Catharanthus roseus</name>
    <name type="common">Madagascar periwinkle</name>
    <name type="synonym">Vinca rosea</name>
    <dbReference type="NCBI Taxonomy" id="4058"/>
    <lineage>
        <taxon>Eukaryota</taxon>
        <taxon>Viridiplantae</taxon>
        <taxon>Streptophyta</taxon>
        <taxon>Embryophyta</taxon>
        <taxon>Tracheophyta</taxon>
        <taxon>Spermatophyta</taxon>
        <taxon>Magnoliopsida</taxon>
        <taxon>eudicotyledons</taxon>
        <taxon>Gunneridae</taxon>
        <taxon>Pentapetalae</taxon>
        <taxon>asterids</taxon>
        <taxon>lamiids</taxon>
        <taxon>Gentianales</taxon>
        <taxon>Apocynaceae</taxon>
        <taxon>Rauvolfioideae</taxon>
        <taxon>Vinceae</taxon>
        <taxon>Catharanthinae</taxon>
        <taxon>Catharanthus</taxon>
    </lineage>
</organism>
<protein>
    <submittedName>
        <fullName evidence="1">Uncharacterized protein</fullName>
    </submittedName>
</protein>
<accession>A0ACC0C3M6</accession>
<reference evidence="2" key="1">
    <citation type="journal article" date="2023" name="Nat. Plants">
        <title>Single-cell RNA sequencing provides a high-resolution roadmap for understanding the multicellular compartmentation of specialized metabolism.</title>
        <authorList>
            <person name="Sun S."/>
            <person name="Shen X."/>
            <person name="Li Y."/>
            <person name="Li Y."/>
            <person name="Wang S."/>
            <person name="Li R."/>
            <person name="Zhang H."/>
            <person name="Shen G."/>
            <person name="Guo B."/>
            <person name="Wei J."/>
            <person name="Xu J."/>
            <person name="St-Pierre B."/>
            <person name="Chen S."/>
            <person name="Sun C."/>
        </authorList>
    </citation>
    <scope>NUCLEOTIDE SEQUENCE [LARGE SCALE GENOMIC DNA]</scope>
</reference>
<sequence>MDMAASFSLSSSIEALSTSTFNPKFANITPSFHSIKPNNCPLGLGSHKINFNFTATAGPRVFALPPQLPSDQGGDEDHGHDHDMGNDNGFGVLQSESLSNLQGNSIQKQTNEKDADRKSNVVTPPVLSHGSTTGGGTRAGAGLFRTPISGGVQSATSAHGLPRPALAVRNLMEQVKVLTNFVHGMARFAHLCTVMSQMHHRREGYPFGSLVDFAPDSMGHPIFLFSPLAIHTRNLLADPRVTIFGDVFPLSEDQQEWAHKQYIAKHQQGASQQWGNFYYFRMQNISDIYFIGGFGTVAWVDVKEYEAVQPDKIAVDGGEQNLKELNAMFSKPLKELLSEEIEVDDAALISIDSRGTDVRVRQGAQFNIQRISFEDGHSVETVEEAKEALSNNSGVRKNGEIQFRSLVSREEEKDSSSRVENPPPISAAASSRPPFPSMAEITTISSSFHGSSSSSSSSPITRIAKDQLFSILLLLPVDSILCFAMTCRRFSSLASSDALWESVCRRDWGASCVDALKSSFTITTPQNSGTNWIKLYRSVQQLDSVYCQRLSSSAADTTHGHDVLPNPRASHSLNFVSGFLVLFGGGCEGGRHLDDTWVACMSNDLRRILNWKKISSGIPSGRFGHSCVIVGDFLVLFGGINDHGGRQNDTWIGRIVVEETLGITLSWRMLEVVGSVVPPPRGAHAGCCIDKRKMLVYGGIGLSGVRLGDTWVLDLSEDVTFGTWREIMTQACPPSRSGHTLTHIGGSQTILFGGRGLGYEVLNDVWLLEASEEEEEKEKGYWRWIQLAFDMQSIPQGFSLPRVGHSATLILGGRLLVYGGEDSYRHRKDDFWVLDVSSISAALSSPTKTQRPIGLLSTKMWKRLKTMGDDKPNRRSFHRACVDNSGRLLYVFGGMVDGLLQQSESSGLRFDADLFLVELVLE</sequence>
<gene>
    <name evidence="1" type="ORF">M9H77_00779</name>
</gene>
<comment type="caution">
    <text evidence="1">The sequence shown here is derived from an EMBL/GenBank/DDBJ whole genome shotgun (WGS) entry which is preliminary data.</text>
</comment>
<proteinExistence type="predicted"/>
<evidence type="ECO:0000313" key="2">
    <source>
        <dbReference type="Proteomes" id="UP001060085"/>
    </source>
</evidence>
<dbReference type="EMBL" id="CM044701">
    <property type="protein sequence ID" value="KAI5679552.1"/>
    <property type="molecule type" value="Genomic_DNA"/>
</dbReference>
<keyword evidence="2" id="KW-1185">Reference proteome</keyword>
<evidence type="ECO:0000313" key="1">
    <source>
        <dbReference type="EMBL" id="KAI5679552.1"/>
    </source>
</evidence>